<reference evidence="2 3" key="1">
    <citation type="submission" date="2022-06" db="EMBL/GenBank/DDBJ databases">
        <authorList>
            <person name="So Y."/>
        </authorList>
    </citation>
    <scope>NUCLEOTIDE SEQUENCE [LARGE SCALE GENOMIC DNA]</scope>
    <source>
        <strain evidence="2 3">STR3</strain>
    </source>
</reference>
<gene>
    <name evidence="2" type="ORF">NCI01_17740</name>
</gene>
<evidence type="ECO:0000259" key="1">
    <source>
        <dbReference type="Pfam" id="PF12680"/>
    </source>
</evidence>
<protein>
    <submittedName>
        <fullName evidence="2">Nuclear transport factor 2 family protein</fullName>
    </submittedName>
</protein>
<dbReference type="Proteomes" id="UP001204524">
    <property type="component" value="Unassembled WGS sequence"/>
</dbReference>
<accession>A0ABT1L0V0</accession>
<evidence type="ECO:0000313" key="2">
    <source>
        <dbReference type="EMBL" id="MCP3423650.1"/>
    </source>
</evidence>
<organism evidence="2 3">
    <name type="scientific">Nocardioides pinisoli</name>
    <dbReference type="NCBI Taxonomy" id="2950279"/>
    <lineage>
        <taxon>Bacteria</taxon>
        <taxon>Bacillati</taxon>
        <taxon>Actinomycetota</taxon>
        <taxon>Actinomycetes</taxon>
        <taxon>Propionibacteriales</taxon>
        <taxon>Nocardioidaceae</taxon>
        <taxon>Nocardioides</taxon>
    </lineage>
</organism>
<name>A0ABT1L0V0_9ACTN</name>
<dbReference type="InterPro" id="IPR032710">
    <property type="entry name" value="NTF2-like_dom_sf"/>
</dbReference>
<dbReference type="Gene3D" id="3.10.450.50">
    <property type="match status" value="1"/>
</dbReference>
<dbReference type="EMBL" id="JANARS010000008">
    <property type="protein sequence ID" value="MCP3423650.1"/>
    <property type="molecule type" value="Genomic_DNA"/>
</dbReference>
<dbReference type="SUPFAM" id="SSF54427">
    <property type="entry name" value="NTF2-like"/>
    <property type="match status" value="1"/>
</dbReference>
<dbReference type="Pfam" id="PF12680">
    <property type="entry name" value="SnoaL_2"/>
    <property type="match status" value="1"/>
</dbReference>
<proteinExistence type="predicted"/>
<sequence length="115" mass="13156">MTTERTERVRELYQAFNERDLNAVIGAMTSDVEWPNGWEGGQLIGRDSVRDYWERQWAQIRPMTTVRSIGQRPDGTVEAKVRLTVRDPAGTVLSRTDATHVYVFDGDLVQRMTAV</sequence>
<feature type="domain" description="SnoaL-like" evidence="1">
    <location>
        <begin position="9"/>
        <end position="111"/>
    </location>
</feature>
<dbReference type="RefSeq" id="WP_254182819.1">
    <property type="nucleotide sequence ID" value="NZ_JANARS010000008.1"/>
</dbReference>
<dbReference type="InterPro" id="IPR037401">
    <property type="entry name" value="SnoaL-like"/>
</dbReference>
<keyword evidence="3" id="KW-1185">Reference proteome</keyword>
<comment type="caution">
    <text evidence="2">The sequence shown here is derived from an EMBL/GenBank/DDBJ whole genome shotgun (WGS) entry which is preliminary data.</text>
</comment>
<evidence type="ECO:0000313" key="3">
    <source>
        <dbReference type="Proteomes" id="UP001204524"/>
    </source>
</evidence>